<dbReference type="GO" id="GO:0006313">
    <property type="term" value="P:DNA transposition"/>
    <property type="evidence" value="ECO:0007669"/>
    <property type="project" value="InterPro"/>
</dbReference>
<dbReference type="AlphaFoldDB" id="A0A645CL87"/>
<dbReference type="InterPro" id="IPR009057">
    <property type="entry name" value="Homeodomain-like_sf"/>
</dbReference>
<dbReference type="Gene3D" id="1.10.10.60">
    <property type="entry name" value="Homeodomain-like"/>
    <property type="match status" value="1"/>
</dbReference>
<gene>
    <name evidence="1" type="ORF">SDC9_124729</name>
</gene>
<protein>
    <recommendedName>
        <fullName evidence="2">Transposase</fullName>
    </recommendedName>
</protein>
<dbReference type="GO" id="GO:0004803">
    <property type="term" value="F:transposase activity"/>
    <property type="evidence" value="ECO:0007669"/>
    <property type="project" value="InterPro"/>
</dbReference>
<name>A0A645CL87_9ZZZZ</name>
<dbReference type="SUPFAM" id="SSF46689">
    <property type="entry name" value="Homeodomain-like"/>
    <property type="match status" value="1"/>
</dbReference>
<accession>A0A645CL87</accession>
<dbReference type="GO" id="GO:0003677">
    <property type="term" value="F:DNA binding"/>
    <property type="evidence" value="ECO:0007669"/>
    <property type="project" value="InterPro"/>
</dbReference>
<dbReference type="EMBL" id="VSSQ01028133">
    <property type="protein sequence ID" value="MPM77721.1"/>
    <property type="molecule type" value="Genomic_DNA"/>
</dbReference>
<dbReference type="Pfam" id="PF01527">
    <property type="entry name" value="HTH_Tnp_1"/>
    <property type="match status" value="1"/>
</dbReference>
<comment type="caution">
    <text evidence="1">The sequence shown here is derived from an EMBL/GenBank/DDBJ whole genome shotgun (WGS) entry which is preliminary data.</text>
</comment>
<organism evidence="1">
    <name type="scientific">bioreactor metagenome</name>
    <dbReference type="NCBI Taxonomy" id="1076179"/>
    <lineage>
        <taxon>unclassified sequences</taxon>
        <taxon>metagenomes</taxon>
        <taxon>ecological metagenomes</taxon>
    </lineage>
</organism>
<evidence type="ECO:0008006" key="2">
    <source>
        <dbReference type="Google" id="ProtNLM"/>
    </source>
</evidence>
<proteinExistence type="predicted"/>
<dbReference type="InterPro" id="IPR002514">
    <property type="entry name" value="Transposase_8"/>
</dbReference>
<sequence length="95" mass="10974">MSEYDKEFKEEAVKLSDEVGVKQAAAQLGVPYYSLAEWRQKRKAYGDHAFVGSGIHRDAPLSEKERELMKQVRELKKANEILKDALVFFAKDRKK</sequence>
<reference evidence="1" key="1">
    <citation type="submission" date="2019-08" db="EMBL/GenBank/DDBJ databases">
        <authorList>
            <person name="Kucharzyk K."/>
            <person name="Murdoch R.W."/>
            <person name="Higgins S."/>
            <person name="Loffler F."/>
        </authorList>
    </citation>
    <scope>NUCLEOTIDE SEQUENCE</scope>
</reference>
<evidence type="ECO:0000313" key="1">
    <source>
        <dbReference type="EMBL" id="MPM77721.1"/>
    </source>
</evidence>